<protein>
    <submittedName>
        <fullName evidence="8">Neuronal acetylcholine receptor subunit alpha-7</fullName>
    </submittedName>
</protein>
<dbReference type="EMBL" id="NEDP02002264">
    <property type="protein sequence ID" value="OWF51428.1"/>
    <property type="molecule type" value="Genomic_DNA"/>
</dbReference>
<keyword evidence="4 5" id="KW-0472">Membrane</keyword>
<sequence>MNPFEKIEPPGFDRQKVGIYNSGLVIWGPDDVYEVTCQADVTFYPFDQQKCSLFFGLYMVTLIDVIIETFSDDIQTDFYYPNGIWALQNTTCEVYPVMNSPTLAVTIEIKRRPMFQVINTIVPFSVLGLLNVLVFLLPAESGERVGFTVTVLLAIAVFMSIVTETLPGASEPSFPRLCYLLAAELCINALVTVCTILISRLNHKPKHETVPFWLQYISCKCICYHAKKQNK</sequence>
<keyword evidence="2 5" id="KW-0812">Transmembrane</keyword>
<dbReference type="GO" id="GO:0005230">
    <property type="term" value="F:extracellular ligand-gated monoatomic ion channel activity"/>
    <property type="evidence" value="ECO:0007669"/>
    <property type="project" value="InterPro"/>
</dbReference>
<dbReference type="Gene3D" id="2.70.170.10">
    <property type="entry name" value="Neurotransmitter-gated ion-channel ligand-binding domain"/>
    <property type="match status" value="1"/>
</dbReference>
<dbReference type="InterPro" id="IPR006202">
    <property type="entry name" value="Neur_chan_lig-bd"/>
</dbReference>
<dbReference type="STRING" id="6573.A0A210QRX3"/>
<evidence type="ECO:0000259" key="6">
    <source>
        <dbReference type="Pfam" id="PF02931"/>
    </source>
</evidence>
<dbReference type="InterPro" id="IPR006201">
    <property type="entry name" value="Neur_channel"/>
</dbReference>
<dbReference type="SUPFAM" id="SSF63712">
    <property type="entry name" value="Nicotinic receptor ligand binding domain-like"/>
    <property type="match status" value="1"/>
</dbReference>
<gene>
    <name evidence="8" type="ORF">KP79_PYT00736</name>
</gene>
<dbReference type="InterPro" id="IPR036719">
    <property type="entry name" value="Neuro-gated_channel_TM_sf"/>
</dbReference>
<keyword evidence="3 5" id="KW-1133">Transmembrane helix</keyword>
<keyword evidence="9" id="KW-1185">Reference proteome</keyword>
<name>A0A210QRX3_MIZYE</name>
<comment type="subcellular location">
    <subcellularLocation>
        <location evidence="1">Membrane</location>
        <topology evidence="1">Multi-pass membrane protein</topology>
    </subcellularLocation>
</comment>
<evidence type="ECO:0000256" key="2">
    <source>
        <dbReference type="ARBA" id="ARBA00022692"/>
    </source>
</evidence>
<dbReference type="CDD" id="cd18989">
    <property type="entry name" value="LGIC_ECD_cation"/>
    <property type="match status" value="1"/>
</dbReference>
<evidence type="ECO:0000256" key="4">
    <source>
        <dbReference type="ARBA" id="ARBA00023136"/>
    </source>
</evidence>
<dbReference type="GO" id="GO:0004888">
    <property type="term" value="F:transmembrane signaling receptor activity"/>
    <property type="evidence" value="ECO:0007669"/>
    <property type="project" value="InterPro"/>
</dbReference>
<dbReference type="OrthoDB" id="6123091at2759"/>
<feature type="transmembrane region" description="Helical" evidence="5">
    <location>
        <begin position="117"/>
        <end position="139"/>
    </location>
</feature>
<feature type="domain" description="Neurotransmitter-gated ion-channel ligand-binding" evidence="6">
    <location>
        <begin position="14"/>
        <end position="113"/>
    </location>
</feature>
<dbReference type="CDD" id="cd19051">
    <property type="entry name" value="LGIC_TM_cation"/>
    <property type="match status" value="1"/>
</dbReference>
<dbReference type="GO" id="GO:0016020">
    <property type="term" value="C:membrane"/>
    <property type="evidence" value="ECO:0007669"/>
    <property type="project" value="UniProtKB-SubCell"/>
</dbReference>
<proteinExistence type="predicted"/>
<keyword evidence="8" id="KW-0675">Receptor</keyword>
<reference evidence="8 9" key="1">
    <citation type="journal article" date="2017" name="Nat. Ecol. Evol.">
        <title>Scallop genome provides insights into evolution of bilaterian karyotype and development.</title>
        <authorList>
            <person name="Wang S."/>
            <person name="Zhang J."/>
            <person name="Jiao W."/>
            <person name="Li J."/>
            <person name="Xun X."/>
            <person name="Sun Y."/>
            <person name="Guo X."/>
            <person name="Huan P."/>
            <person name="Dong B."/>
            <person name="Zhang L."/>
            <person name="Hu X."/>
            <person name="Sun X."/>
            <person name="Wang J."/>
            <person name="Zhao C."/>
            <person name="Wang Y."/>
            <person name="Wang D."/>
            <person name="Huang X."/>
            <person name="Wang R."/>
            <person name="Lv J."/>
            <person name="Li Y."/>
            <person name="Zhang Z."/>
            <person name="Liu B."/>
            <person name="Lu W."/>
            <person name="Hui Y."/>
            <person name="Liang J."/>
            <person name="Zhou Z."/>
            <person name="Hou R."/>
            <person name="Li X."/>
            <person name="Liu Y."/>
            <person name="Li H."/>
            <person name="Ning X."/>
            <person name="Lin Y."/>
            <person name="Zhao L."/>
            <person name="Xing Q."/>
            <person name="Dou J."/>
            <person name="Li Y."/>
            <person name="Mao J."/>
            <person name="Guo H."/>
            <person name="Dou H."/>
            <person name="Li T."/>
            <person name="Mu C."/>
            <person name="Jiang W."/>
            <person name="Fu Q."/>
            <person name="Fu X."/>
            <person name="Miao Y."/>
            <person name="Liu J."/>
            <person name="Yu Q."/>
            <person name="Li R."/>
            <person name="Liao H."/>
            <person name="Li X."/>
            <person name="Kong Y."/>
            <person name="Jiang Z."/>
            <person name="Chourrout D."/>
            <person name="Li R."/>
            <person name="Bao Z."/>
        </authorList>
    </citation>
    <scope>NUCLEOTIDE SEQUENCE [LARGE SCALE GENOMIC DNA]</scope>
    <source>
        <strain evidence="8 9">PY_sf001</strain>
    </source>
</reference>
<evidence type="ECO:0000256" key="1">
    <source>
        <dbReference type="ARBA" id="ARBA00004141"/>
    </source>
</evidence>
<dbReference type="AlphaFoldDB" id="A0A210QRX3"/>
<evidence type="ECO:0000313" key="9">
    <source>
        <dbReference type="Proteomes" id="UP000242188"/>
    </source>
</evidence>
<dbReference type="InterPro" id="IPR006029">
    <property type="entry name" value="Neurotrans-gated_channel_TM"/>
</dbReference>
<evidence type="ECO:0000256" key="3">
    <source>
        <dbReference type="ARBA" id="ARBA00022989"/>
    </source>
</evidence>
<dbReference type="SUPFAM" id="SSF90112">
    <property type="entry name" value="Neurotransmitter-gated ion-channel transmembrane pore"/>
    <property type="match status" value="1"/>
</dbReference>
<dbReference type="Proteomes" id="UP000242188">
    <property type="component" value="Unassembled WGS sequence"/>
</dbReference>
<dbReference type="InterPro" id="IPR038050">
    <property type="entry name" value="Neuro_actylchol_rec"/>
</dbReference>
<dbReference type="InterPro" id="IPR036734">
    <property type="entry name" value="Neur_chan_lig-bd_sf"/>
</dbReference>
<evidence type="ECO:0000259" key="7">
    <source>
        <dbReference type="Pfam" id="PF02932"/>
    </source>
</evidence>
<dbReference type="Pfam" id="PF02932">
    <property type="entry name" value="Neur_chan_memb"/>
    <property type="match status" value="1"/>
</dbReference>
<dbReference type="PANTHER" id="PTHR18945">
    <property type="entry name" value="NEUROTRANSMITTER GATED ION CHANNEL"/>
    <property type="match status" value="1"/>
</dbReference>
<comment type="caution">
    <text evidence="8">The sequence shown here is derived from an EMBL/GenBank/DDBJ whole genome shotgun (WGS) entry which is preliminary data.</text>
</comment>
<dbReference type="Gene3D" id="1.20.58.390">
    <property type="entry name" value="Neurotransmitter-gated ion-channel transmembrane domain"/>
    <property type="match status" value="1"/>
</dbReference>
<feature type="transmembrane region" description="Helical" evidence="5">
    <location>
        <begin position="145"/>
        <end position="166"/>
    </location>
</feature>
<organism evidence="8 9">
    <name type="scientific">Mizuhopecten yessoensis</name>
    <name type="common">Japanese scallop</name>
    <name type="synonym">Patinopecten yessoensis</name>
    <dbReference type="NCBI Taxonomy" id="6573"/>
    <lineage>
        <taxon>Eukaryota</taxon>
        <taxon>Metazoa</taxon>
        <taxon>Spiralia</taxon>
        <taxon>Lophotrochozoa</taxon>
        <taxon>Mollusca</taxon>
        <taxon>Bivalvia</taxon>
        <taxon>Autobranchia</taxon>
        <taxon>Pteriomorphia</taxon>
        <taxon>Pectinida</taxon>
        <taxon>Pectinoidea</taxon>
        <taxon>Pectinidae</taxon>
        <taxon>Mizuhopecten</taxon>
    </lineage>
</organism>
<evidence type="ECO:0000256" key="5">
    <source>
        <dbReference type="SAM" id="Phobius"/>
    </source>
</evidence>
<feature type="transmembrane region" description="Helical" evidence="5">
    <location>
        <begin position="178"/>
        <end position="198"/>
    </location>
</feature>
<dbReference type="Pfam" id="PF02931">
    <property type="entry name" value="Neur_chan_LBD"/>
    <property type="match status" value="1"/>
</dbReference>
<accession>A0A210QRX3</accession>
<evidence type="ECO:0000313" key="8">
    <source>
        <dbReference type="EMBL" id="OWF51428.1"/>
    </source>
</evidence>
<feature type="domain" description="Neurotransmitter-gated ion-channel transmembrane" evidence="7">
    <location>
        <begin position="120"/>
        <end position="219"/>
    </location>
</feature>